<organism evidence="9 10">
    <name type="scientific">Anaerorhabdus furcosa</name>
    <dbReference type="NCBI Taxonomy" id="118967"/>
    <lineage>
        <taxon>Bacteria</taxon>
        <taxon>Bacillati</taxon>
        <taxon>Bacillota</taxon>
        <taxon>Erysipelotrichia</taxon>
        <taxon>Erysipelotrichales</taxon>
        <taxon>Erysipelotrichaceae</taxon>
        <taxon>Anaerorhabdus</taxon>
    </lineage>
</organism>
<name>A0A1T4MH40_9FIRM</name>
<evidence type="ECO:0000256" key="5">
    <source>
        <dbReference type="PIRNR" id="PIRNR038994"/>
    </source>
</evidence>
<feature type="active site" description="Proton donor/acceptor" evidence="6">
    <location>
        <position position="265"/>
    </location>
</feature>
<dbReference type="InterPro" id="IPR006680">
    <property type="entry name" value="Amidohydro-rel"/>
</dbReference>
<dbReference type="Gene3D" id="2.30.40.10">
    <property type="entry name" value="Urease, subunit C, domain 1"/>
    <property type="match status" value="1"/>
</dbReference>
<dbReference type="SUPFAM" id="SSF51556">
    <property type="entry name" value="Metallo-dependent hydrolases"/>
    <property type="match status" value="1"/>
</dbReference>
<dbReference type="Proteomes" id="UP000243297">
    <property type="component" value="Unassembled WGS sequence"/>
</dbReference>
<evidence type="ECO:0000256" key="6">
    <source>
        <dbReference type="PIRSR" id="PIRSR038994-1"/>
    </source>
</evidence>
<dbReference type="PIRSF" id="PIRSF038994">
    <property type="entry name" value="NagA"/>
    <property type="match status" value="1"/>
</dbReference>
<evidence type="ECO:0000313" key="10">
    <source>
        <dbReference type="Proteomes" id="UP000243297"/>
    </source>
</evidence>
<protein>
    <submittedName>
        <fullName evidence="9">N-acetylglucosamine-6-phosphate deacetylase</fullName>
    </submittedName>
</protein>
<evidence type="ECO:0000256" key="7">
    <source>
        <dbReference type="PIRSR" id="PIRSR038994-3"/>
    </source>
</evidence>
<keyword evidence="4 5" id="KW-0119">Carbohydrate metabolism</keyword>
<feature type="domain" description="Amidohydrolase-related" evidence="8">
    <location>
        <begin position="48"/>
        <end position="371"/>
    </location>
</feature>
<evidence type="ECO:0000259" key="8">
    <source>
        <dbReference type="Pfam" id="PF01979"/>
    </source>
</evidence>
<comment type="cofactor">
    <cofactor evidence="7">
        <name>a divalent metal cation</name>
        <dbReference type="ChEBI" id="CHEBI:60240"/>
    </cofactor>
    <text evidence="7">Binds 1 divalent metal cation per subunit.</text>
</comment>
<feature type="binding site" evidence="7">
    <location>
        <position position="120"/>
    </location>
    <ligand>
        <name>Zn(2+)</name>
        <dbReference type="ChEBI" id="CHEBI:29105"/>
    </ligand>
</feature>
<dbReference type="EMBL" id="FUWY01000003">
    <property type="protein sequence ID" value="SJZ66233.1"/>
    <property type="molecule type" value="Genomic_DNA"/>
</dbReference>
<dbReference type="RefSeq" id="WP_078711660.1">
    <property type="nucleotide sequence ID" value="NZ_FUWY01000003.1"/>
</dbReference>
<dbReference type="Pfam" id="PF01979">
    <property type="entry name" value="Amidohydro_1"/>
    <property type="match status" value="1"/>
</dbReference>
<dbReference type="InterPro" id="IPR003764">
    <property type="entry name" value="GlcNAc_6-P_deAcase"/>
</dbReference>
<dbReference type="InterPro" id="IPR032466">
    <property type="entry name" value="Metal_Hydrolase"/>
</dbReference>
<proteinExistence type="inferred from homology"/>
<dbReference type="GO" id="GO:0006046">
    <property type="term" value="P:N-acetylglucosamine catabolic process"/>
    <property type="evidence" value="ECO:0007669"/>
    <property type="project" value="TreeGrafter"/>
</dbReference>
<keyword evidence="2 7" id="KW-0479">Metal-binding</keyword>
<accession>A0A1T4MH40</accession>
<comment type="similarity">
    <text evidence="1 5">Belongs to the metallo-dependent hydrolases superfamily. NagA family.</text>
</comment>
<feature type="binding site" evidence="7">
    <location>
        <position position="185"/>
    </location>
    <ligand>
        <name>Zn(2+)</name>
        <dbReference type="ChEBI" id="CHEBI:29105"/>
    </ligand>
</feature>
<dbReference type="STRING" id="118967.SAMN02745191_1249"/>
<dbReference type="GO" id="GO:0046872">
    <property type="term" value="F:metal ion binding"/>
    <property type="evidence" value="ECO:0007669"/>
    <property type="project" value="UniProtKB-KW"/>
</dbReference>
<dbReference type="InterPro" id="IPR011059">
    <property type="entry name" value="Metal-dep_hydrolase_composite"/>
</dbReference>
<dbReference type="GO" id="GO:0008448">
    <property type="term" value="F:N-acetylglucosamine-6-phosphate deacetylase activity"/>
    <property type="evidence" value="ECO:0007669"/>
    <property type="project" value="InterPro"/>
</dbReference>
<reference evidence="10" key="1">
    <citation type="submission" date="2017-02" db="EMBL/GenBank/DDBJ databases">
        <authorList>
            <person name="Varghese N."/>
            <person name="Submissions S."/>
        </authorList>
    </citation>
    <scope>NUCLEOTIDE SEQUENCE [LARGE SCALE GENOMIC DNA]</scope>
    <source>
        <strain evidence="10">ATCC 25662</strain>
    </source>
</reference>
<evidence type="ECO:0000256" key="4">
    <source>
        <dbReference type="ARBA" id="ARBA00023277"/>
    </source>
</evidence>
<dbReference type="Gene3D" id="3.20.20.140">
    <property type="entry name" value="Metal-dependent hydrolases"/>
    <property type="match status" value="1"/>
</dbReference>
<dbReference type="AlphaFoldDB" id="A0A1T4MH40"/>
<keyword evidence="3 5" id="KW-0378">Hydrolase</keyword>
<sequence length="396" mass="44318">MRTIIKSNEIYTEGGVLNGYIIFEDNKIIDITEEVPVGEIIDYSKYRVIPGIIDIHNHGFGGWSMTDPANKEDIIGFCKSLATVGVTGVLPTAKEEAFVAIHDVMQSDYEGARIHGIHSEGPFWARGGENTIGMTWPTPSLEETKRLVELANGSLKMMAIAPELENAYDVIKYLHSENIKVACCHTKAKSQQIHDAERKVKLDIATHLGNGMQGIHHRDVGALGALLLENNIQYELIADLNHVCSEMMQLMFKCQPYDKFCLISDSNFMAGLPTGRYIRYDREMFSDEKGLILNSDGRICGSGKWVLSNMEKLEKIVKVPFEEIVKMASLNPAKFLGINQNTGSLTIGKEADIVIINHDYEVLRTYIQGKIGFDSAINKKEDFYNHEAMKKKIAEL</sequence>
<dbReference type="OrthoDB" id="9776488at2"/>
<evidence type="ECO:0000256" key="3">
    <source>
        <dbReference type="ARBA" id="ARBA00022801"/>
    </source>
</evidence>
<dbReference type="SUPFAM" id="SSF51338">
    <property type="entry name" value="Composite domain of metallo-dependent hydrolases"/>
    <property type="match status" value="1"/>
</dbReference>
<evidence type="ECO:0000256" key="2">
    <source>
        <dbReference type="ARBA" id="ARBA00022723"/>
    </source>
</evidence>
<evidence type="ECO:0000256" key="1">
    <source>
        <dbReference type="ARBA" id="ARBA00010716"/>
    </source>
</evidence>
<gene>
    <name evidence="9" type="ORF">SAMN02745191_1249</name>
</gene>
<evidence type="ECO:0000313" key="9">
    <source>
        <dbReference type="EMBL" id="SJZ66233.1"/>
    </source>
</evidence>
<dbReference type="PANTHER" id="PTHR11113">
    <property type="entry name" value="N-ACETYLGLUCOSAMINE-6-PHOSPHATE DEACETYLASE"/>
    <property type="match status" value="1"/>
</dbReference>
<feature type="binding site" evidence="7">
    <location>
        <position position="207"/>
    </location>
    <ligand>
        <name>Zn(2+)</name>
        <dbReference type="ChEBI" id="CHEBI:29105"/>
    </ligand>
</feature>
<keyword evidence="10" id="KW-1185">Reference proteome</keyword>
<dbReference type="PANTHER" id="PTHR11113:SF14">
    <property type="entry name" value="N-ACETYLGLUCOSAMINE-6-PHOSPHATE DEACETYLASE"/>
    <property type="match status" value="1"/>
</dbReference>